<dbReference type="InterPro" id="IPR036942">
    <property type="entry name" value="Beta-barrel_TonB_sf"/>
</dbReference>
<evidence type="ECO:0000313" key="14">
    <source>
        <dbReference type="Proteomes" id="UP000282759"/>
    </source>
</evidence>
<keyword evidence="14" id="KW-1185">Reference proteome</keyword>
<dbReference type="NCBIfam" id="TIGR04056">
    <property type="entry name" value="OMP_RagA_SusC"/>
    <property type="match status" value="1"/>
</dbReference>
<comment type="subcellular location">
    <subcellularLocation>
        <location evidence="1 8">Cell outer membrane</location>
        <topology evidence="1 8">Multi-pass membrane protein</topology>
    </subcellularLocation>
</comment>
<proteinExistence type="inferred from homology"/>
<dbReference type="Pfam" id="PF13715">
    <property type="entry name" value="CarbopepD_reg_2"/>
    <property type="match status" value="1"/>
</dbReference>
<dbReference type="InterPro" id="IPR008969">
    <property type="entry name" value="CarboxyPept-like_regulatory"/>
</dbReference>
<keyword evidence="7 8" id="KW-0998">Cell outer membrane</keyword>
<keyword evidence="5 9" id="KW-0798">TonB box</keyword>
<dbReference type="PROSITE" id="PS52016">
    <property type="entry name" value="TONB_DEPENDENT_REC_3"/>
    <property type="match status" value="1"/>
</dbReference>
<dbReference type="EMBL" id="SACK01000003">
    <property type="protein sequence ID" value="RVU00999.1"/>
    <property type="molecule type" value="Genomic_DNA"/>
</dbReference>
<dbReference type="GO" id="GO:0009279">
    <property type="term" value="C:cell outer membrane"/>
    <property type="evidence" value="ECO:0007669"/>
    <property type="project" value="UniProtKB-SubCell"/>
</dbReference>
<evidence type="ECO:0000256" key="9">
    <source>
        <dbReference type="RuleBase" id="RU003357"/>
    </source>
</evidence>
<keyword evidence="2 8" id="KW-0813">Transport</keyword>
<feature type="chain" id="PRO_5018568040" evidence="10">
    <location>
        <begin position="24"/>
        <end position="988"/>
    </location>
</feature>
<dbReference type="InterPro" id="IPR012910">
    <property type="entry name" value="Plug_dom"/>
</dbReference>
<evidence type="ECO:0000259" key="11">
    <source>
        <dbReference type="Pfam" id="PF00593"/>
    </source>
</evidence>
<dbReference type="InterPro" id="IPR023997">
    <property type="entry name" value="TonB-dep_OMP_SusC/RagA_CS"/>
</dbReference>
<feature type="signal peptide" evidence="10">
    <location>
        <begin position="1"/>
        <end position="23"/>
    </location>
</feature>
<reference evidence="13 14" key="1">
    <citation type="submission" date="2019-01" db="EMBL/GenBank/DDBJ databases">
        <authorList>
            <person name="Chen W.-M."/>
        </authorList>
    </citation>
    <scope>NUCLEOTIDE SEQUENCE [LARGE SCALE GENOMIC DNA]</scope>
    <source>
        <strain evidence="13 14">YBJ-36</strain>
    </source>
</reference>
<dbReference type="Pfam" id="PF07715">
    <property type="entry name" value="Plug"/>
    <property type="match status" value="1"/>
</dbReference>
<feature type="domain" description="TonB-dependent receptor plug" evidence="12">
    <location>
        <begin position="129"/>
        <end position="236"/>
    </location>
</feature>
<dbReference type="Gene3D" id="2.60.40.1120">
    <property type="entry name" value="Carboxypeptidase-like, regulatory domain"/>
    <property type="match status" value="1"/>
</dbReference>
<dbReference type="Gene3D" id="2.170.130.10">
    <property type="entry name" value="TonB-dependent receptor, plug domain"/>
    <property type="match status" value="1"/>
</dbReference>
<dbReference type="RefSeq" id="WP_127704712.1">
    <property type="nucleotide sequence ID" value="NZ_SACK01000003.1"/>
</dbReference>
<dbReference type="InterPro" id="IPR037066">
    <property type="entry name" value="Plug_dom_sf"/>
</dbReference>
<evidence type="ECO:0000256" key="7">
    <source>
        <dbReference type="ARBA" id="ARBA00023237"/>
    </source>
</evidence>
<evidence type="ECO:0000256" key="1">
    <source>
        <dbReference type="ARBA" id="ARBA00004571"/>
    </source>
</evidence>
<organism evidence="13 14">
    <name type="scientific">Mucilaginibacter limnophilus</name>
    <dbReference type="NCBI Taxonomy" id="1932778"/>
    <lineage>
        <taxon>Bacteria</taxon>
        <taxon>Pseudomonadati</taxon>
        <taxon>Bacteroidota</taxon>
        <taxon>Sphingobacteriia</taxon>
        <taxon>Sphingobacteriales</taxon>
        <taxon>Sphingobacteriaceae</taxon>
        <taxon>Mucilaginibacter</taxon>
    </lineage>
</organism>
<feature type="domain" description="TonB-dependent receptor-like beta-barrel" evidence="11">
    <location>
        <begin position="376"/>
        <end position="838"/>
    </location>
</feature>
<evidence type="ECO:0000256" key="6">
    <source>
        <dbReference type="ARBA" id="ARBA00023136"/>
    </source>
</evidence>
<sequence>MRQIYISAIMLCLCLNFCPPVHANALILHAGHATAPITITGQVTGPDGQPLPGVSVSETGTKNATSTSAQGYYIIKVDNPNAILRFSFVGMKPQDIAVAGRQTIDIQFESSSVELQEVTVSIGYGSIRKEEVTSSVARVGSDDFVKGLVTSPLDLLRGKIAGLAISHTSGNPANQNVDIMLRGVSTLAASASPLIVIDGITGGSLNAVNPDNIESITVLKDGSAAAIYGTQGTNGVIIITTKTPTAGKATVTYNGYASIDKIRNPLKILTAADVRRYKQDPAFSTINDYGSSTDWLKEITGTPVSQVHDLSVSGGNRNTSYVGDVSLRQQNGVINETSKRSLITTFRVNHAMFDDKLKLNFNISNNVVTDHQVPVETYANALLRSPTLSVYNDDGSYRELNNTGINPVGLVNEAKGSNEYNQLMMNGKIAIRPVKSLELSAMGAYQNDYNIYNYSTTFRSYAATLGGRNGEAYLNGGRGENKNLELQANYSKTFSKHIINAMLGYSYQDYTKEAWGMSANNFPLDIFGAWNIGSANSIKQGLAQLSSNKFSWKLIAFFGRINYNFDDKYLVMASLRREGSSKFGVNNKWGYFPAVSAGWRISNESFMKDVSFINDLKLRAGFGITGTAPTDAYLSLTTYRFDPSIAMYDNGQWVSALVPSSNPNPNLKWERKREINVGLDFTLFNKVFNGSIDVYHRRTNDLLYTYSVPVPPNIYNSIFANVGSISNKGIEFAGSVQLINKDKFSWSVLGNVSYNQNKVISLSGDVYKRDYLNVGETGEPIQTYTHRIESGQALGNFYAWEVSGLKPVGNQWQVVGAGDDSPGEQQKKIVGNGMPKVFSGLTTNLRYGNLDMTVALRGTFGFDILNQYRMQRETLSWIQTYNLPQSAFDKPFGGNDYNTAPPIYSNYYIEKGNFVKLDNVAIGYSFTIKNQPYLKRARIYLSGQNLATITGYKGMDPEVAVSGVTPGVDVLKNYPNVTTYLVGLNLNF</sequence>
<dbReference type="InterPro" id="IPR000531">
    <property type="entry name" value="Beta-barrel_TonB"/>
</dbReference>
<dbReference type="SUPFAM" id="SSF56935">
    <property type="entry name" value="Porins"/>
    <property type="match status" value="1"/>
</dbReference>
<keyword evidence="6 8" id="KW-0472">Membrane</keyword>
<name>A0A3S2UP77_9SPHI</name>
<comment type="similarity">
    <text evidence="8 9">Belongs to the TonB-dependent receptor family.</text>
</comment>
<dbReference type="InterPro" id="IPR023996">
    <property type="entry name" value="TonB-dep_OMP_SusC/RagA"/>
</dbReference>
<evidence type="ECO:0000256" key="3">
    <source>
        <dbReference type="ARBA" id="ARBA00022452"/>
    </source>
</evidence>
<accession>A0A3S2UP77</accession>
<evidence type="ECO:0000259" key="12">
    <source>
        <dbReference type="Pfam" id="PF07715"/>
    </source>
</evidence>
<comment type="caution">
    <text evidence="13">The sequence shown here is derived from an EMBL/GenBank/DDBJ whole genome shotgun (WGS) entry which is preliminary data.</text>
</comment>
<evidence type="ECO:0000256" key="10">
    <source>
        <dbReference type="SAM" id="SignalP"/>
    </source>
</evidence>
<keyword evidence="4 8" id="KW-0812">Transmembrane</keyword>
<dbReference type="Proteomes" id="UP000282759">
    <property type="component" value="Unassembled WGS sequence"/>
</dbReference>
<evidence type="ECO:0000256" key="2">
    <source>
        <dbReference type="ARBA" id="ARBA00022448"/>
    </source>
</evidence>
<keyword evidence="3 8" id="KW-1134">Transmembrane beta strand</keyword>
<gene>
    <name evidence="13" type="ORF">EOD41_10255</name>
</gene>
<dbReference type="InterPro" id="IPR039426">
    <property type="entry name" value="TonB-dep_rcpt-like"/>
</dbReference>
<evidence type="ECO:0000256" key="8">
    <source>
        <dbReference type="PROSITE-ProRule" id="PRU01360"/>
    </source>
</evidence>
<evidence type="ECO:0000256" key="4">
    <source>
        <dbReference type="ARBA" id="ARBA00022692"/>
    </source>
</evidence>
<dbReference type="Pfam" id="PF00593">
    <property type="entry name" value="TonB_dep_Rec_b-barrel"/>
    <property type="match status" value="1"/>
</dbReference>
<evidence type="ECO:0000313" key="13">
    <source>
        <dbReference type="EMBL" id="RVU00999.1"/>
    </source>
</evidence>
<keyword evidence="10" id="KW-0732">Signal</keyword>
<protein>
    <submittedName>
        <fullName evidence="13">SusC/RagA family TonB-linked outer membrane protein</fullName>
    </submittedName>
</protein>
<dbReference type="SUPFAM" id="SSF49464">
    <property type="entry name" value="Carboxypeptidase regulatory domain-like"/>
    <property type="match status" value="1"/>
</dbReference>
<evidence type="ECO:0000256" key="5">
    <source>
        <dbReference type="ARBA" id="ARBA00023077"/>
    </source>
</evidence>
<dbReference type="NCBIfam" id="TIGR04057">
    <property type="entry name" value="SusC_RagA_signa"/>
    <property type="match status" value="1"/>
</dbReference>
<dbReference type="AlphaFoldDB" id="A0A3S2UP77"/>
<dbReference type="OrthoDB" id="9768177at2"/>
<dbReference type="Gene3D" id="2.40.170.20">
    <property type="entry name" value="TonB-dependent receptor, beta-barrel domain"/>
    <property type="match status" value="1"/>
</dbReference>